<feature type="transmembrane region" description="Helical" evidence="8">
    <location>
        <begin position="330"/>
        <end position="353"/>
    </location>
</feature>
<comment type="subcellular location">
    <subcellularLocation>
        <location evidence="1 8">Cell membrane</location>
        <topology evidence="1 8">Multi-pass membrane protein</topology>
    </subcellularLocation>
</comment>
<evidence type="ECO:0000256" key="1">
    <source>
        <dbReference type="ARBA" id="ARBA00004651"/>
    </source>
</evidence>
<dbReference type="EMBL" id="MFDU01000028">
    <property type="protein sequence ID" value="OGE64232.1"/>
    <property type="molecule type" value="Genomic_DNA"/>
</dbReference>
<evidence type="ECO:0000313" key="10">
    <source>
        <dbReference type="EMBL" id="OGE64232.1"/>
    </source>
</evidence>
<evidence type="ECO:0000256" key="8">
    <source>
        <dbReference type="HAMAP-Rule" id="MF_02078"/>
    </source>
</evidence>
<keyword evidence="5 8" id="KW-0573">Peptidoglycan synthesis</keyword>
<comment type="similarity">
    <text evidence="8 9">Belongs to the MurJ/MviN family.</text>
</comment>
<feature type="transmembrane region" description="Helical" evidence="8">
    <location>
        <begin position="36"/>
        <end position="55"/>
    </location>
</feature>
<evidence type="ECO:0000256" key="7">
    <source>
        <dbReference type="ARBA" id="ARBA00023136"/>
    </source>
</evidence>
<feature type="transmembrane region" description="Helical" evidence="8">
    <location>
        <begin position="169"/>
        <end position="194"/>
    </location>
</feature>
<evidence type="ECO:0000256" key="4">
    <source>
        <dbReference type="ARBA" id="ARBA00022960"/>
    </source>
</evidence>
<dbReference type="AlphaFoldDB" id="A0A1F5MFU1"/>
<keyword evidence="8 9" id="KW-0961">Cell wall biogenesis/degradation</keyword>
<dbReference type="PRINTS" id="PR01806">
    <property type="entry name" value="VIRFACTRMVIN"/>
</dbReference>
<feature type="transmembrane region" description="Helical" evidence="8">
    <location>
        <begin position="112"/>
        <end position="135"/>
    </location>
</feature>
<dbReference type="GO" id="GO:0005886">
    <property type="term" value="C:plasma membrane"/>
    <property type="evidence" value="ECO:0007669"/>
    <property type="project" value="UniProtKB-SubCell"/>
</dbReference>
<feature type="transmembrane region" description="Helical" evidence="8">
    <location>
        <begin position="76"/>
        <end position="100"/>
    </location>
</feature>
<proteinExistence type="inferred from homology"/>
<organism evidence="10 11">
    <name type="scientific">Candidatus Daviesbacteria bacterium RIFCSPLOWO2_02_FULL_36_8</name>
    <dbReference type="NCBI Taxonomy" id="1797793"/>
    <lineage>
        <taxon>Bacteria</taxon>
        <taxon>Candidatus Daviesiibacteriota</taxon>
    </lineage>
</organism>
<feature type="transmembrane region" description="Helical" evidence="8">
    <location>
        <begin position="425"/>
        <end position="445"/>
    </location>
</feature>
<accession>A0A1F5MFU1</accession>
<evidence type="ECO:0000256" key="6">
    <source>
        <dbReference type="ARBA" id="ARBA00022989"/>
    </source>
</evidence>
<dbReference type="UniPathway" id="UPA00219"/>
<keyword evidence="7 8" id="KW-0472">Membrane</keyword>
<keyword evidence="4 8" id="KW-0133">Cell shape</keyword>
<dbReference type="PANTHER" id="PTHR47019:SF1">
    <property type="entry name" value="LIPID II FLIPPASE MURJ"/>
    <property type="match status" value="1"/>
</dbReference>
<dbReference type="HAMAP" id="MF_02078">
    <property type="entry name" value="MurJ_MviN"/>
    <property type="match status" value="1"/>
</dbReference>
<evidence type="ECO:0000256" key="2">
    <source>
        <dbReference type="ARBA" id="ARBA00022475"/>
    </source>
</evidence>
<dbReference type="PANTHER" id="PTHR47019">
    <property type="entry name" value="LIPID II FLIPPASE MURJ"/>
    <property type="match status" value="1"/>
</dbReference>
<feature type="transmembrane region" description="Helical" evidence="8">
    <location>
        <begin position="391"/>
        <end position="413"/>
    </location>
</feature>
<feature type="transmembrane region" description="Helical" evidence="8">
    <location>
        <begin position="465"/>
        <end position="485"/>
    </location>
</feature>
<keyword evidence="6 8" id="KW-1133">Transmembrane helix</keyword>
<gene>
    <name evidence="8" type="primary">murJ</name>
    <name evidence="10" type="ORF">A3J13_00535</name>
</gene>
<evidence type="ECO:0000313" key="11">
    <source>
        <dbReference type="Proteomes" id="UP000183317"/>
    </source>
</evidence>
<feature type="transmembrane region" description="Helical" evidence="8">
    <location>
        <begin position="287"/>
        <end position="310"/>
    </location>
</feature>
<dbReference type="PIRSF" id="PIRSF002869">
    <property type="entry name" value="MviN"/>
    <property type="match status" value="1"/>
</dbReference>
<dbReference type="CDD" id="cd13123">
    <property type="entry name" value="MATE_MurJ_like"/>
    <property type="match status" value="1"/>
</dbReference>
<name>A0A1F5MFU1_9BACT</name>
<comment type="caution">
    <text evidence="8">Lacks conserved residue(s) required for the propagation of feature annotation.</text>
</comment>
<dbReference type="InterPro" id="IPR004268">
    <property type="entry name" value="MurJ"/>
</dbReference>
<sequence length="519" mass="57122">MMVAKILGLIRDRLLAHVFLPDKIDIFWAAFRLPDLIFQIVILGALSVAFIPVFTEHMENKGKEDAFELSRAILNVCLAIFFVATILIFIFAKPLISIIVAPGFDLEKQAQVVTLTRIIVFGQTILVLGAFFIGILQSFQRFIFPALAPVFYNLGIILGIIFFHNSLGIMGAAVGVIIGALLHALIQLPLIWSVGFRFKFPLKFYHPGVKEITKLMSVRTIGLAAEQINETVGVNLASWLSGGVTYLTYAQHLQVMPIGLFGASLAQAALPVLSSERARGRIEEFKITLLTTLHQILFLTLPATAILIVIRIPVVRLVFGASQFNWEATVLTGATLAYLAIGLSAQAISLLFVRGFYALKDTKTPVIVSLFVVALNVLLSVYFIAGLKLDVWSIGLANSIAAVLSGILLFITLHFKVGKFSLRQVLIPMGKMLMATIIMGVALYVPIKLLDQVIFDTTRTVNLLVLTGISSIFALSVYVVLVWFLRVKELQTFTDLIKRTAQFQTKLKSKEMLPDSGSV</sequence>
<dbReference type="NCBIfam" id="TIGR01695">
    <property type="entry name" value="murJ_mviN"/>
    <property type="match status" value="1"/>
</dbReference>
<reference evidence="10 11" key="1">
    <citation type="journal article" date="2016" name="Nat. Commun.">
        <title>Thousands of microbial genomes shed light on interconnected biogeochemical processes in an aquifer system.</title>
        <authorList>
            <person name="Anantharaman K."/>
            <person name="Brown C.T."/>
            <person name="Hug L.A."/>
            <person name="Sharon I."/>
            <person name="Castelle C.J."/>
            <person name="Probst A.J."/>
            <person name="Thomas B.C."/>
            <person name="Singh A."/>
            <person name="Wilkins M.J."/>
            <person name="Karaoz U."/>
            <person name="Brodie E.L."/>
            <person name="Williams K.H."/>
            <person name="Hubbard S.S."/>
            <person name="Banfield J.F."/>
        </authorList>
    </citation>
    <scope>NUCLEOTIDE SEQUENCE [LARGE SCALE GENOMIC DNA]</scope>
</reference>
<dbReference type="GO" id="GO:0008360">
    <property type="term" value="P:regulation of cell shape"/>
    <property type="evidence" value="ECO:0007669"/>
    <property type="project" value="UniProtKB-UniRule"/>
</dbReference>
<comment type="caution">
    <text evidence="10">The sequence shown here is derived from an EMBL/GenBank/DDBJ whole genome shotgun (WGS) entry which is preliminary data.</text>
</comment>
<comment type="function">
    <text evidence="8 9">Involved in peptidoglycan biosynthesis. Transports lipid-linked peptidoglycan precursors from the inner to the outer leaflet of the cytoplasmic membrane.</text>
</comment>
<protein>
    <recommendedName>
        <fullName evidence="8">Probable lipid II flippase MurJ</fullName>
    </recommendedName>
</protein>
<evidence type="ECO:0000256" key="3">
    <source>
        <dbReference type="ARBA" id="ARBA00022692"/>
    </source>
</evidence>
<dbReference type="Proteomes" id="UP000183317">
    <property type="component" value="Unassembled WGS sequence"/>
</dbReference>
<feature type="transmembrane region" description="Helical" evidence="8">
    <location>
        <begin position="142"/>
        <end position="163"/>
    </location>
</feature>
<evidence type="ECO:0000256" key="9">
    <source>
        <dbReference type="PIRNR" id="PIRNR002869"/>
    </source>
</evidence>
<dbReference type="GO" id="GO:0015648">
    <property type="term" value="F:lipid-linked peptidoglycan transporter activity"/>
    <property type="evidence" value="ECO:0007669"/>
    <property type="project" value="UniProtKB-UniRule"/>
</dbReference>
<feature type="transmembrane region" description="Helical" evidence="8">
    <location>
        <begin position="365"/>
        <end position="385"/>
    </location>
</feature>
<evidence type="ECO:0000256" key="5">
    <source>
        <dbReference type="ARBA" id="ARBA00022984"/>
    </source>
</evidence>
<keyword evidence="8 9" id="KW-0813">Transport</keyword>
<dbReference type="InterPro" id="IPR051050">
    <property type="entry name" value="Lipid_II_flippase_MurJ/MviN"/>
</dbReference>
<dbReference type="GO" id="GO:0071555">
    <property type="term" value="P:cell wall organization"/>
    <property type="evidence" value="ECO:0007669"/>
    <property type="project" value="UniProtKB-UniRule"/>
</dbReference>
<dbReference type="GO" id="GO:0034204">
    <property type="term" value="P:lipid translocation"/>
    <property type="evidence" value="ECO:0007669"/>
    <property type="project" value="TreeGrafter"/>
</dbReference>
<dbReference type="GO" id="GO:0009252">
    <property type="term" value="P:peptidoglycan biosynthetic process"/>
    <property type="evidence" value="ECO:0007669"/>
    <property type="project" value="UniProtKB-UniRule"/>
</dbReference>
<comment type="pathway">
    <text evidence="8">Cell wall biogenesis; peptidoglycan biosynthesis.</text>
</comment>
<dbReference type="Pfam" id="PF03023">
    <property type="entry name" value="MurJ"/>
    <property type="match status" value="1"/>
</dbReference>
<keyword evidence="2 8" id="KW-1003">Cell membrane</keyword>
<keyword evidence="3 8" id="KW-0812">Transmembrane</keyword>